<gene>
    <name evidence="2" type="ORF">RJ640_029367</name>
</gene>
<evidence type="ECO:0000256" key="1">
    <source>
        <dbReference type="SAM" id="MobiDB-lite"/>
    </source>
</evidence>
<comment type="caution">
    <text evidence="2">The sequence shown here is derived from an EMBL/GenBank/DDBJ whole genome shotgun (WGS) entry which is preliminary data.</text>
</comment>
<feature type="region of interest" description="Disordered" evidence="1">
    <location>
        <begin position="92"/>
        <end position="116"/>
    </location>
</feature>
<organism evidence="2 3">
    <name type="scientific">Escallonia rubra</name>
    <dbReference type="NCBI Taxonomy" id="112253"/>
    <lineage>
        <taxon>Eukaryota</taxon>
        <taxon>Viridiplantae</taxon>
        <taxon>Streptophyta</taxon>
        <taxon>Embryophyta</taxon>
        <taxon>Tracheophyta</taxon>
        <taxon>Spermatophyta</taxon>
        <taxon>Magnoliopsida</taxon>
        <taxon>eudicotyledons</taxon>
        <taxon>Gunneridae</taxon>
        <taxon>Pentapetalae</taxon>
        <taxon>asterids</taxon>
        <taxon>campanulids</taxon>
        <taxon>Escalloniales</taxon>
        <taxon>Escalloniaceae</taxon>
        <taxon>Escallonia</taxon>
    </lineage>
</organism>
<name>A0AA88UL24_9ASTE</name>
<dbReference type="AlphaFoldDB" id="A0AA88UL24"/>
<accession>A0AA88UL24</accession>
<evidence type="ECO:0000313" key="3">
    <source>
        <dbReference type="Proteomes" id="UP001187471"/>
    </source>
</evidence>
<protein>
    <submittedName>
        <fullName evidence="2">Uncharacterized protein</fullName>
    </submittedName>
</protein>
<reference evidence="2" key="1">
    <citation type="submission" date="2022-12" db="EMBL/GenBank/DDBJ databases">
        <title>Draft genome assemblies for two species of Escallonia (Escalloniales).</title>
        <authorList>
            <person name="Chanderbali A."/>
            <person name="Dervinis C."/>
            <person name="Anghel I."/>
            <person name="Soltis D."/>
            <person name="Soltis P."/>
            <person name="Zapata F."/>
        </authorList>
    </citation>
    <scope>NUCLEOTIDE SEQUENCE</scope>
    <source>
        <strain evidence="2">UCBG92.1500</strain>
        <tissue evidence="2">Leaf</tissue>
    </source>
</reference>
<dbReference type="EMBL" id="JAVXUO010000781">
    <property type="protein sequence ID" value="KAK2989175.1"/>
    <property type="molecule type" value="Genomic_DNA"/>
</dbReference>
<sequence length="140" mass="15591">MVAHEIGVFGEIDSFKGKPAQPLTAVDGLVLGGGGATAARLRAPLSVHLSILPVFDYSVIQSGEPQRTKVKLDIYKQMKNIFSGIYKQMNEHKSSYEEDDEEDMYNGYSNEEHESNEPVKKVIDVFHYPTSISRISKKGN</sequence>
<keyword evidence="3" id="KW-1185">Reference proteome</keyword>
<dbReference type="Proteomes" id="UP001187471">
    <property type="component" value="Unassembled WGS sequence"/>
</dbReference>
<proteinExistence type="predicted"/>
<evidence type="ECO:0000313" key="2">
    <source>
        <dbReference type="EMBL" id="KAK2989175.1"/>
    </source>
</evidence>